<gene>
    <name evidence="1" type="primary">gsdA</name>
    <name evidence="1" type="ORF">SNAT2548_LOCUS24611</name>
</gene>
<accession>A0A812RSM9</accession>
<organism evidence="1 2">
    <name type="scientific">Symbiodinium natans</name>
    <dbReference type="NCBI Taxonomy" id="878477"/>
    <lineage>
        <taxon>Eukaryota</taxon>
        <taxon>Sar</taxon>
        <taxon>Alveolata</taxon>
        <taxon>Dinophyceae</taxon>
        <taxon>Suessiales</taxon>
        <taxon>Symbiodiniaceae</taxon>
        <taxon>Symbiodinium</taxon>
    </lineage>
</organism>
<keyword evidence="2" id="KW-1185">Reference proteome</keyword>
<sequence length="121" mass="13951">MDGLRIIAFTEKDLQEKLAKHFAEQIVRYQKNNSSNCIIGISGSNGHSRRSRAREVFSALALWTEPVIDWKRVRIFLLDESGPQMVCEPNKCRHPVMFDVFSAFGLVQAHSWFLPSALRRF</sequence>
<dbReference type="OrthoDB" id="432544at2759"/>
<dbReference type="AlphaFoldDB" id="A0A812RSM9"/>
<proteinExistence type="predicted"/>
<reference evidence="1" key="1">
    <citation type="submission" date="2021-02" db="EMBL/GenBank/DDBJ databases">
        <authorList>
            <person name="Dougan E. K."/>
            <person name="Rhodes N."/>
            <person name="Thang M."/>
            <person name="Chan C."/>
        </authorList>
    </citation>
    <scope>NUCLEOTIDE SEQUENCE</scope>
</reference>
<dbReference type="EMBL" id="CAJNDS010002363">
    <property type="protein sequence ID" value="CAE7450131.1"/>
    <property type="molecule type" value="Genomic_DNA"/>
</dbReference>
<protein>
    <submittedName>
        <fullName evidence="1">GsdA protein</fullName>
    </submittedName>
</protein>
<name>A0A812RSM9_9DINO</name>
<dbReference type="Proteomes" id="UP000604046">
    <property type="component" value="Unassembled WGS sequence"/>
</dbReference>
<comment type="caution">
    <text evidence="1">The sequence shown here is derived from an EMBL/GenBank/DDBJ whole genome shotgun (WGS) entry which is preliminary data.</text>
</comment>
<evidence type="ECO:0000313" key="2">
    <source>
        <dbReference type="Proteomes" id="UP000604046"/>
    </source>
</evidence>
<dbReference type="Gene3D" id="3.40.50.1360">
    <property type="match status" value="1"/>
</dbReference>
<evidence type="ECO:0000313" key="1">
    <source>
        <dbReference type="EMBL" id="CAE7450131.1"/>
    </source>
</evidence>